<name>A0A1Y1XCU3_9FUNG</name>
<dbReference type="GO" id="GO:0000785">
    <property type="term" value="C:chromatin"/>
    <property type="evidence" value="ECO:0007669"/>
    <property type="project" value="TreeGrafter"/>
</dbReference>
<dbReference type="PANTHER" id="PTHR13992:SF39">
    <property type="entry name" value="SMRTER, ISOFORM G"/>
    <property type="match status" value="1"/>
</dbReference>
<dbReference type="SUPFAM" id="SSF46689">
    <property type="entry name" value="Homeodomain-like"/>
    <property type="match status" value="1"/>
</dbReference>
<organism evidence="2 3">
    <name type="scientific">Basidiobolus meristosporus CBS 931.73</name>
    <dbReference type="NCBI Taxonomy" id="1314790"/>
    <lineage>
        <taxon>Eukaryota</taxon>
        <taxon>Fungi</taxon>
        <taxon>Fungi incertae sedis</taxon>
        <taxon>Zoopagomycota</taxon>
        <taxon>Entomophthoromycotina</taxon>
        <taxon>Basidiobolomycetes</taxon>
        <taxon>Basidiobolales</taxon>
        <taxon>Basidiobolaceae</taxon>
        <taxon>Basidiobolus</taxon>
    </lineage>
</organism>
<dbReference type="GO" id="GO:0006357">
    <property type="term" value="P:regulation of transcription by RNA polymerase II"/>
    <property type="evidence" value="ECO:0007669"/>
    <property type="project" value="TreeGrafter"/>
</dbReference>
<dbReference type="PANTHER" id="PTHR13992">
    <property type="entry name" value="NUCLEAR RECEPTOR CO-REPRESSOR RELATED NCOR"/>
    <property type="match status" value="1"/>
</dbReference>
<comment type="caution">
    <text evidence="2">The sequence shown here is derived from an EMBL/GenBank/DDBJ whole genome shotgun (WGS) entry which is preliminary data.</text>
</comment>
<protein>
    <recommendedName>
        <fullName evidence="1">SANT domain-containing protein</fullName>
    </recommendedName>
</protein>
<dbReference type="EMBL" id="MCFE01000647">
    <property type="protein sequence ID" value="ORX83194.1"/>
    <property type="molecule type" value="Genomic_DNA"/>
</dbReference>
<dbReference type="InterPro" id="IPR051571">
    <property type="entry name" value="N-CoR_corepressor"/>
</dbReference>
<dbReference type="STRING" id="1314790.A0A1Y1XCU3"/>
<keyword evidence="3" id="KW-1185">Reference proteome</keyword>
<evidence type="ECO:0000259" key="1">
    <source>
        <dbReference type="PROSITE" id="PS51293"/>
    </source>
</evidence>
<gene>
    <name evidence="2" type="ORF">K493DRAFT_240138</name>
</gene>
<proteinExistence type="predicted"/>
<dbReference type="AlphaFoldDB" id="A0A1Y1XCU3"/>
<evidence type="ECO:0000313" key="2">
    <source>
        <dbReference type="EMBL" id="ORX83194.1"/>
    </source>
</evidence>
<feature type="domain" description="SANT" evidence="1">
    <location>
        <begin position="149"/>
        <end position="173"/>
    </location>
</feature>
<feature type="non-terminal residue" evidence="2">
    <location>
        <position position="173"/>
    </location>
</feature>
<dbReference type="PROSITE" id="PS51293">
    <property type="entry name" value="SANT"/>
    <property type="match status" value="1"/>
</dbReference>
<evidence type="ECO:0000313" key="3">
    <source>
        <dbReference type="Proteomes" id="UP000193498"/>
    </source>
</evidence>
<sequence>MRGLIFTHLRHKSSFLEKKEIRLREEYKEHLENWRIRVVKLDKRREKKSKRYTGDELLASNPNSISARAQRRGGFYNADTVRSEAELMEIIQYLEYEDLRNPDVRSMRTAAKIPSMILDPQKRDLAKYDNRNNLVEDPCAYYHLNEWVDEWTREERELFIKKYLQFPKQFGKI</sequence>
<dbReference type="InterPro" id="IPR017884">
    <property type="entry name" value="SANT_dom"/>
</dbReference>
<dbReference type="Gene3D" id="1.10.10.60">
    <property type="entry name" value="Homeodomain-like"/>
    <property type="match status" value="1"/>
</dbReference>
<accession>A0A1Y1XCU3</accession>
<dbReference type="InterPro" id="IPR009057">
    <property type="entry name" value="Homeodomain-like_sf"/>
</dbReference>
<dbReference type="Proteomes" id="UP000193498">
    <property type="component" value="Unassembled WGS sequence"/>
</dbReference>
<dbReference type="GO" id="GO:0032991">
    <property type="term" value="C:protein-containing complex"/>
    <property type="evidence" value="ECO:0007669"/>
    <property type="project" value="UniProtKB-ARBA"/>
</dbReference>
<reference evidence="2 3" key="1">
    <citation type="submission" date="2016-07" db="EMBL/GenBank/DDBJ databases">
        <title>Pervasive Adenine N6-methylation of Active Genes in Fungi.</title>
        <authorList>
            <consortium name="DOE Joint Genome Institute"/>
            <person name="Mondo S.J."/>
            <person name="Dannebaum R.O."/>
            <person name="Kuo R.C."/>
            <person name="Labutti K."/>
            <person name="Haridas S."/>
            <person name="Kuo A."/>
            <person name="Salamov A."/>
            <person name="Ahrendt S.R."/>
            <person name="Lipzen A."/>
            <person name="Sullivan W."/>
            <person name="Andreopoulos W.B."/>
            <person name="Clum A."/>
            <person name="Lindquist E."/>
            <person name="Daum C."/>
            <person name="Ramamoorthy G.K."/>
            <person name="Gryganskyi A."/>
            <person name="Culley D."/>
            <person name="Magnuson J.K."/>
            <person name="James T.Y."/>
            <person name="O'Malley M.A."/>
            <person name="Stajich J.E."/>
            <person name="Spatafora J.W."/>
            <person name="Visel A."/>
            <person name="Grigoriev I.V."/>
        </authorList>
    </citation>
    <scope>NUCLEOTIDE SEQUENCE [LARGE SCALE GENOMIC DNA]</scope>
    <source>
        <strain evidence="2 3">CBS 931.73</strain>
    </source>
</reference>
<dbReference type="OrthoDB" id="10258692at2759"/>
<dbReference type="InParanoid" id="A0A1Y1XCU3"/>